<feature type="domain" description="Viral coat protein P2 N-terminal" evidence="1">
    <location>
        <begin position="5"/>
        <end position="135"/>
    </location>
</feature>
<dbReference type="InterPro" id="IPR041377">
    <property type="entry name" value="P2_N"/>
</dbReference>
<name>B3T3J6_9ZZZZ</name>
<gene>
    <name evidence="3" type="ORF">ALOHA_HF4000ANIW133B20ctg2g7</name>
</gene>
<sequence length="268" mass="29196">MAKKHIKLPSISRVVAGSTAVLEIPIKPTYHNILFSVTGTGLDVTDIGKIRVLANGKEVQTFASLQRLFDLNAYYGRSPDTVNQFMIHFTDNAYDQLAYKRAPAFGTDDLQTFTVELELAAGAPADITMKAQAFIDTVPQKLGVYTQIRDYGISSAVSGVVENDKLPKSGDVYKAIHIFKSDISNVELLVDGVQVIDATKPILERAQKNVYPVPRVPQTGKATHIDFLLEGDAGDLLNTRGVSDLRLKMTFDTAGLANIVAETLAVWA</sequence>
<accession>B3T3J6</accession>
<proteinExistence type="predicted"/>
<evidence type="ECO:0000259" key="2">
    <source>
        <dbReference type="Pfam" id="PF25513"/>
    </source>
</evidence>
<evidence type="ECO:0000259" key="1">
    <source>
        <dbReference type="Pfam" id="PF18628"/>
    </source>
</evidence>
<organism evidence="3">
    <name type="scientific">uncultured marine microorganism HF4000_ANIW133B20</name>
    <dbReference type="NCBI Taxonomy" id="455528"/>
    <lineage>
        <taxon>unclassified sequences</taxon>
        <taxon>environmental samples</taxon>
    </lineage>
</organism>
<dbReference type="InterPro" id="IPR057915">
    <property type="entry name" value="P2_C"/>
</dbReference>
<reference evidence="3" key="1">
    <citation type="journal article" date="2008" name="ISME J.">
        <title>Genomic patterns of recombination, clonal divergence and environment in marine microbial populations.</title>
        <authorList>
            <person name="Konstantinidis K.T."/>
            <person name="Delong E.F."/>
        </authorList>
    </citation>
    <scope>NUCLEOTIDE SEQUENCE</scope>
</reference>
<dbReference type="Pfam" id="PF18628">
    <property type="entry name" value="P2_N"/>
    <property type="match status" value="1"/>
</dbReference>
<evidence type="ECO:0000313" key="3">
    <source>
        <dbReference type="EMBL" id="ABZ07155.1"/>
    </source>
</evidence>
<dbReference type="InterPro" id="IPR053751">
    <property type="entry name" value="Viral_Major_Capsid_sf"/>
</dbReference>
<dbReference type="AlphaFoldDB" id="B3T3J6"/>
<dbReference type="EMBL" id="EU016594">
    <property type="protein sequence ID" value="ABZ07155.1"/>
    <property type="molecule type" value="Genomic_DNA"/>
</dbReference>
<dbReference type="Pfam" id="PF25513">
    <property type="entry name" value="P2_C"/>
    <property type="match status" value="1"/>
</dbReference>
<feature type="domain" description="Viral coat protein P2 C-terminal" evidence="2">
    <location>
        <begin position="146"/>
        <end position="266"/>
    </location>
</feature>
<protein>
    <submittedName>
        <fullName evidence="3">Uncharacterized protein</fullName>
    </submittedName>
</protein>
<dbReference type="Gene3D" id="2.60.120.730">
    <property type="match status" value="2"/>
</dbReference>